<dbReference type="Proteomes" id="UP000035740">
    <property type="component" value="Unassembled WGS sequence"/>
</dbReference>
<protein>
    <recommendedName>
        <fullName evidence="5">Pentatricopeptide repeat-containing protein</fullName>
    </recommendedName>
</protein>
<feature type="repeat" description="PPR" evidence="2">
    <location>
        <begin position="5"/>
        <end position="39"/>
    </location>
</feature>
<gene>
    <name evidence="3" type="ORF">BVRB_9g225870</name>
</gene>
<dbReference type="NCBIfam" id="TIGR00756">
    <property type="entry name" value="PPR"/>
    <property type="match status" value="1"/>
</dbReference>
<dbReference type="EMBL" id="KQ090387">
    <property type="protein sequence ID" value="KMS96362.1"/>
    <property type="molecule type" value="Genomic_DNA"/>
</dbReference>
<dbReference type="Gene3D" id="1.25.40.10">
    <property type="entry name" value="Tetratricopeptide repeat domain"/>
    <property type="match status" value="1"/>
</dbReference>
<evidence type="ECO:0000256" key="2">
    <source>
        <dbReference type="PROSITE-ProRule" id="PRU00708"/>
    </source>
</evidence>
<evidence type="ECO:0000313" key="4">
    <source>
        <dbReference type="Proteomes" id="UP000035740"/>
    </source>
</evidence>
<keyword evidence="1" id="KW-0677">Repeat</keyword>
<evidence type="ECO:0008006" key="5">
    <source>
        <dbReference type="Google" id="ProtNLM"/>
    </source>
</evidence>
<dbReference type="PROSITE" id="PS51375">
    <property type="entry name" value="PPR"/>
    <property type="match status" value="1"/>
</dbReference>
<accession>A0A0J8B938</accession>
<keyword evidence="4" id="KW-1185">Reference proteome</keyword>
<name>A0A0J8B938_BETVV</name>
<dbReference type="InterPro" id="IPR011990">
    <property type="entry name" value="TPR-like_helical_dom_sf"/>
</dbReference>
<proteinExistence type="predicted"/>
<reference evidence="3 4" key="1">
    <citation type="journal article" date="2014" name="Nature">
        <title>The genome of the recently domesticated crop plant sugar beet (Beta vulgaris).</title>
        <authorList>
            <person name="Dohm J.C."/>
            <person name="Minoche A.E."/>
            <person name="Holtgrawe D."/>
            <person name="Capella-Gutierrez S."/>
            <person name="Zakrzewski F."/>
            <person name="Tafer H."/>
            <person name="Rupp O."/>
            <person name="Sorensen T.R."/>
            <person name="Stracke R."/>
            <person name="Reinhardt R."/>
            <person name="Goesmann A."/>
            <person name="Kraft T."/>
            <person name="Schulz B."/>
            <person name="Stadler P.F."/>
            <person name="Schmidt T."/>
            <person name="Gabaldon T."/>
            <person name="Lehrach H."/>
            <person name="Weisshaar B."/>
            <person name="Himmelbauer H."/>
        </authorList>
    </citation>
    <scope>NUCLEOTIDE SEQUENCE [LARGE SCALE GENOMIC DNA]</scope>
    <source>
        <tissue evidence="3">Taproot</tissue>
    </source>
</reference>
<dbReference type="Pfam" id="PF01535">
    <property type="entry name" value="PPR"/>
    <property type="match status" value="1"/>
</dbReference>
<sequence>MHETNFVSWNTLITGYVHGRRFLEAFDVFREMMEAGKELKEVTMVGLLST</sequence>
<dbReference type="AlphaFoldDB" id="A0A0J8B938"/>
<evidence type="ECO:0000313" key="3">
    <source>
        <dbReference type="EMBL" id="KMS96362.1"/>
    </source>
</evidence>
<dbReference type="OrthoDB" id="9990610at2759"/>
<organism evidence="3 4">
    <name type="scientific">Beta vulgaris subsp. vulgaris</name>
    <name type="common">Beet</name>
    <dbReference type="NCBI Taxonomy" id="3555"/>
    <lineage>
        <taxon>Eukaryota</taxon>
        <taxon>Viridiplantae</taxon>
        <taxon>Streptophyta</taxon>
        <taxon>Embryophyta</taxon>
        <taxon>Tracheophyta</taxon>
        <taxon>Spermatophyta</taxon>
        <taxon>Magnoliopsida</taxon>
        <taxon>eudicotyledons</taxon>
        <taxon>Gunneridae</taxon>
        <taxon>Pentapetalae</taxon>
        <taxon>Caryophyllales</taxon>
        <taxon>Chenopodiaceae</taxon>
        <taxon>Betoideae</taxon>
        <taxon>Beta</taxon>
    </lineage>
</organism>
<dbReference type="InterPro" id="IPR002885">
    <property type="entry name" value="PPR_rpt"/>
</dbReference>
<evidence type="ECO:0000256" key="1">
    <source>
        <dbReference type="ARBA" id="ARBA00022737"/>
    </source>
</evidence>
<dbReference type="Gramene" id="KMS96362">
    <property type="protein sequence ID" value="KMS96362"/>
    <property type="gene ID" value="BVRB_9g225870"/>
</dbReference>